<protein>
    <submittedName>
        <fullName evidence="2">Membrane protein</fullName>
    </submittedName>
</protein>
<accession>A0ABQ5JKK9</accession>
<feature type="transmembrane region" description="Helical" evidence="1">
    <location>
        <begin position="181"/>
        <end position="198"/>
    </location>
</feature>
<comment type="caution">
    <text evidence="2">The sequence shown here is derived from an EMBL/GenBank/DDBJ whole genome shotgun (WGS) entry which is preliminary data.</text>
</comment>
<dbReference type="Pfam" id="PF06912">
    <property type="entry name" value="DUF1275"/>
    <property type="match status" value="1"/>
</dbReference>
<keyword evidence="1" id="KW-1133">Transmembrane helix</keyword>
<evidence type="ECO:0000313" key="3">
    <source>
        <dbReference type="Proteomes" id="UP001628078"/>
    </source>
</evidence>
<proteinExistence type="predicted"/>
<dbReference type="PANTHER" id="PTHR37314:SF4">
    <property type="entry name" value="UPF0700 TRANSMEMBRANE PROTEIN YOAK"/>
    <property type="match status" value="1"/>
</dbReference>
<dbReference type="RefSeq" id="WP_407882036.1">
    <property type="nucleotide sequence ID" value="NZ_BQXO01000001.1"/>
</dbReference>
<gene>
    <name evidence="2" type="ORF">JCM31185_01050</name>
</gene>
<dbReference type="InterPro" id="IPR010699">
    <property type="entry name" value="DUF1275"/>
</dbReference>
<keyword evidence="1" id="KW-0472">Membrane</keyword>
<evidence type="ECO:0000256" key="1">
    <source>
        <dbReference type="SAM" id="Phobius"/>
    </source>
</evidence>
<feature type="transmembrane region" description="Helical" evidence="1">
    <location>
        <begin position="104"/>
        <end position="132"/>
    </location>
</feature>
<dbReference type="EMBL" id="BQXO01000001">
    <property type="protein sequence ID" value="GKT04816.1"/>
    <property type="molecule type" value="Genomic_DNA"/>
</dbReference>
<reference evidence="2 3" key="1">
    <citation type="submission" date="2022-03" db="EMBL/GenBank/DDBJ databases">
        <title>Draft genome sequence of Furfurilactobacillus curtus JCM 31185.</title>
        <authorList>
            <person name="Suzuki S."/>
            <person name="Endo A."/>
            <person name="Kajikawa A."/>
        </authorList>
    </citation>
    <scope>NUCLEOTIDE SEQUENCE [LARGE SCALE GENOMIC DNA]</scope>
    <source>
        <strain evidence="2 3">JCM 31185</strain>
    </source>
</reference>
<keyword evidence="1" id="KW-0812">Transmembrane</keyword>
<organism evidence="2 3">
    <name type="scientific">Furfurilactobacillus curtus</name>
    <dbReference type="NCBI Taxonomy" id="1746200"/>
    <lineage>
        <taxon>Bacteria</taxon>
        <taxon>Bacillati</taxon>
        <taxon>Bacillota</taxon>
        <taxon>Bacilli</taxon>
        <taxon>Lactobacillales</taxon>
        <taxon>Lactobacillaceae</taxon>
        <taxon>Furfurilactobacillus</taxon>
    </lineage>
</organism>
<evidence type="ECO:0000313" key="2">
    <source>
        <dbReference type="EMBL" id="GKT04816.1"/>
    </source>
</evidence>
<feature type="transmembrane region" description="Helical" evidence="1">
    <location>
        <begin position="12"/>
        <end position="34"/>
    </location>
</feature>
<sequence length="229" mass="24695">MQTSTPPSRPIYESLITGVLLAGVGGYLDAYTYIFHGEVFSSLQSGNVILLGLNLADGHLTKALAYIVPILCFVIGAGLANVIEQLFHRPGAIIWQELSIIAELTGVFLIDLFLPFLPSLAVTSGLSLFAAFQVHTFRVLNNHPYNTTMTTGNLRTVGASLLNLLIGHGDRATSRLLLRDSFWVAASFGIGAFISTVMTRAIGVQSLLGVVIILLIVLGLMIWDQHHGH</sequence>
<keyword evidence="3" id="KW-1185">Reference proteome</keyword>
<dbReference type="Proteomes" id="UP001628078">
    <property type="component" value="Unassembled WGS sequence"/>
</dbReference>
<name>A0ABQ5JKK9_9LACO</name>
<feature type="transmembrane region" description="Helical" evidence="1">
    <location>
        <begin position="63"/>
        <end position="83"/>
    </location>
</feature>
<feature type="transmembrane region" description="Helical" evidence="1">
    <location>
        <begin position="204"/>
        <end position="223"/>
    </location>
</feature>
<dbReference type="PANTHER" id="PTHR37314">
    <property type="entry name" value="SLR0142 PROTEIN"/>
    <property type="match status" value="1"/>
</dbReference>